<name>E8R4Y3_ISOPI</name>
<dbReference type="STRING" id="575540.Isop_1142"/>
<evidence type="ECO:0000256" key="4">
    <source>
        <dbReference type="ARBA" id="ARBA00023239"/>
    </source>
</evidence>
<feature type="region of interest" description="Disordered" evidence="9">
    <location>
        <begin position="432"/>
        <end position="472"/>
    </location>
</feature>
<dbReference type="CDD" id="cd06828">
    <property type="entry name" value="PLPDE_III_DapDC"/>
    <property type="match status" value="1"/>
</dbReference>
<accession>E8R4Y3</accession>
<dbReference type="Gene3D" id="3.20.20.10">
    <property type="entry name" value="Alanine racemase"/>
    <property type="match status" value="1"/>
</dbReference>
<organism evidence="12 13">
    <name type="scientific">Isosphaera pallida (strain ATCC 43644 / DSM 9630 / IS1B)</name>
    <dbReference type="NCBI Taxonomy" id="575540"/>
    <lineage>
        <taxon>Bacteria</taxon>
        <taxon>Pseudomonadati</taxon>
        <taxon>Planctomycetota</taxon>
        <taxon>Planctomycetia</taxon>
        <taxon>Isosphaerales</taxon>
        <taxon>Isosphaeraceae</taxon>
        <taxon>Isosphaera</taxon>
    </lineage>
</organism>
<dbReference type="KEGG" id="ipa:Isop_1142"/>
<gene>
    <name evidence="5" type="primary">lysA</name>
    <name evidence="12" type="ordered locus">Isop_1142</name>
</gene>
<feature type="binding site" evidence="5">
    <location>
        <position position="279"/>
    </location>
    <ligand>
        <name>substrate</name>
    </ligand>
</feature>
<dbReference type="InterPro" id="IPR022644">
    <property type="entry name" value="De-COase2_N"/>
</dbReference>
<dbReference type="HAMAP" id="MF_02120">
    <property type="entry name" value="LysA"/>
    <property type="match status" value="1"/>
</dbReference>
<comment type="function">
    <text evidence="5">Specifically catalyzes the decarboxylation of meso-diaminopimelate (meso-DAP) to L-lysine.</text>
</comment>
<protein>
    <recommendedName>
        <fullName evidence="5 6">Diaminopimelate decarboxylase</fullName>
        <shortName evidence="5">DAP decarboxylase</shortName>
        <shortName evidence="5">DAPDC</shortName>
        <ecNumber evidence="5 6">4.1.1.20</ecNumber>
    </recommendedName>
</protein>
<evidence type="ECO:0000256" key="6">
    <source>
        <dbReference type="NCBIfam" id="TIGR01048"/>
    </source>
</evidence>
<feature type="modified residue" description="N6-(pyridoxal phosphate)lysine" evidence="5 7">
    <location>
        <position position="63"/>
    </location>
</feature>
<dbReference type="GO" id="GO:0009089">
    <property type="term" value="P:lysine biosynthetic process via diaminopimelate"/>
    <property type="evidence" value="ECO:0007669"/>
    <property type="project" value="UniProtKB-UniRule"/>
</dbReference>
<evidence type="ECO:0000259" key="10">
    <source>
        <dbReference type="Pfam" id="PF00278"/>
    </source>
</evidence>
<keyword evidence="13" id="KW-1185">Reference proteome</keyword>
<dbReference type="InterPro" id="IPR000183">
    <property type="entry name" value="Orn/DAP/Arg_de-COase"/>
</dbReference>
<evidence type="ECO:0000256" key="2">
    <source>
        <dbReference type="ARBA" id="ARBA00022793"/>
    </source>
</evidence>
<feature type="binding site" evidence="5">
    <location>
        <position position="242"/>
    </location>
    <ligand>
        <name>pyridoxal 5'-phosphate</name>
        <dbReference type="ChEBI" id="CHEBI:597326"/>
    </ligand>
</feature>
<comment type="catalytic activity">
    <reaction evidence="5 8">
        <text>meso-2,6-diaminopimelate + H(+) = L-lysine + CO2</text>
        <dbReference type="Rhea" id="RHEA:15101"/>
        <dbReference type="ChEBI" id="CHEBI:15378"/>
        <dbReference type="ChEBI" id="CHEBI:16526"/>
        <dbReference type="ChEBI" id="CHEBI:32551"/>
        <dbReference type="ChEBI" id="CHEBI:57791"/>
        <dbReference type="EC" id="4.1.1.20"/>
    </reaction>
</comment>
<dbReference type="PRINTS" id="PR01179">
    <property type="entry name" value="ODADCRBXLASE"/>
</dbReference>
<keyword evidence="3 5" id="KW-0663">Pyridoxal phosphate</keyword>
<dbReference type="eggNOG" id="COG0019">
    <property type="taxonomic scope" value="Bacteria"/>
</dbReference>
<keyword evidence="2 5" id="KW-0210">Decarboxylase</keyword>
<feature type="compositionally biased region" description="Low complexity" evidence="9">
    <location>
        <begin position="446"/>
        <end position="457"/>
    </location>
</feature>
<dbReference type="RefSeq" id="WP_013564018.1">
    <property type="nucleotide sequence ID" value="NC_014962.1"/>
</dbReference>
<dbReference type="PANTHER" id="PTHR43727">
    <property type="entry name" value="DIAMINOPIMELATE DECARBOXYLASE"/>
    <property type="match status" value="1"/>
</dbReference>
<dbReference type="FunFam" id="3.20.20.10:FF:000003">
    <property type="entry name" value="Diaminopimelate decarboxylase"/>
    <property type="match status" value="1"/>
</dbReference>
<dbReference type="HOGENOM" id="CLU_026444_0_0_0"/>
<dbReference type="InterPro" id="IPR002986">
    <property type="entry name" value="DAP_deCOOHase_LysA"/>
</dbReference>
<comment type="subunit">
    <text evidence="5">Homodimer.</text>
</comment>
<dbReference type="SUPFAM" id="SSF51419">
    <property type="entry name" value="PLP-binding barrel"/>
    <property type="match status" value="1"/>
</dbReference>
<feature type="binding site" evidence="5">
    <location>
        <position position="360"/>
    </location>
    <ligand>
        <name>substrate</name>
    </ligand>
</feature>
<feature type="binding site" evidence="5">
    <location>
        <position position="388"/>
    </location>
    <ligand>
        <name>pyridoxal 5'-phosphate</name>
        <dbReference type="ChEBI" id="CHEBI:597326"/>
    </ligand>
</feature>
<keyword evidence="5 8" id="KW-0457">Lysine biosynthesis</keyword>
<dbReference type="InterPro" id="IPR009006">
    <property type="entry name" value="Ala_racemase/Decarboxylase_C"/>
</dbReference>
<feature type="binding site" evidence="5">
    <location>
        <position position="388"/>
    </location>
    <ligand>
        <name>substrate</name>
    </ligand>
</feature>
<dbReference type="UniPathway" id="UPA00034">
    <property type="reaction ID" value="UER00027"/>
</dbReference>
<feature type="domain" description="Orn/DAP/Arg decarboxylase 2 N-terminal" evidence="11">
    <location>
        <begin position="44"/>
        <end position="282"/>
    </location>
</feature>
<dbReference type="SUPFAM" id="SSF50621">
    <property type="entry name" value="Alanine racemase C-terminal domain-like"/>
    <property type="match status" value="1"/>
</dbReference>
<evidence type="ECO:0000313" key="12">
    <source>
        <dbReference type="EMBL" id="ADV61729.1"/>
    </source>
</evidence>
<dbReference type="Proteomes" id="UP000008631">
    <property type="component" value="Chromosome"/>
</dbReference>
<evidence type="ECO:0000259" key="11">
    <source>
        <dbReference type="Pfam" id="PF02784"/>
    </source>
</evidence>
<evidence type="ECO:0000256" key="8">
    <source>
        <dbReference type="RuleBase" id="RU003738"/>
    </source>
</evidence>
<dbReference type="Pfam" id="PF00278">
    <property type="entry name" value="Orn_DAP_Arg_deC"/>
    <property type="match status" value="1"/>
</dbReference>
<feature type="active site" description="Proton donor" evidence="7">
    <location>
        <position position="359"/>
    </location>
</feature>
<feature type="binding site" evidence="5">
    <location>
        <begin position="276"/>
        <end position="279"/>
    </location>
    <ligand>
        <name>pyridoxal 5'-phosphate</name>
        <dbReference type="ChEBI" id="CHEBI:597326"/>
    </ligand>
</feature>
<dbReference type="Gene3D" id="2.40.37.10">
    <property type="entry name" value="Lyase, Ornithine Decarboxylase, Chain A, domain 1"/>
    <property type="match status" value="1"/>
</dbReference>
<keyword evidence="5" id="KW-0028">Amino-acid biosynthesis</keyword>
<dbReference type="InterPro" id="IPR029066">
    <property type="entry name" value="PLP-binding_barrel"/>
</dbReference>
<comment type="cofactor">
    <cofactor evidence="1 5 7 8">
        <name>pyridoxal 5'-phosphate</name>
        <dbReference type="ChEBI" id="CHEBI:597326"/>
    </cofactor>
</comment>
<dbReference type="FunCoup" id="E8R4Y3">
    <property type="interactions" value="402"/>
</dbReference>
<dbReference type="PANTHER" id="PTHR43727:SF2">
    <property type="entry name" value="GROUP IV DECARBOXYLASE"/>
    <property type="match status" value="1"/>
</dbReference>
<proteinExistence type="inferred from homology"/>
<dbReference type="OrthoDB" id="9802241at2"/>
<feature type="binding site" evidence="5">
    <location>
        <position position="319"/>
    </location>
    <ligand>
        <name>substrate</name>
    </ligand>
</feature>
<evidence type="ECO:0000256" key="1">
    <source>
        <dbReference type="ARBA" id="ARBA00001933"/>
    </source>
</evidence>
<dbReference type="EMBL" id="CP002353">
    <property type="protein sequence ID" value="ADV61729.1"/>
    <property type="molecule type" value="Genomic_DNA"/>
</dbReference>
<dbReference type="AlphaFoldDB" id="E8R4Y3"/>
<evidence type="ECO:0000256" key="5">
    <source>
        <dbReference type="HAMAP-Rule" id="MF_02120"/>
    </source>
</evidence>
<dbReference type="EC" id="4.1.1.20" evidence="5 6"/>
<feature type="domain" description="Orn/DAP/Arg decarboxylase 2 C-terminal" evidence="10">
    <location>
        <begin position="33"/>
        <end position="386"/>
    </location>
</feature>
<dbReference type="InterPro" id="IPR022643">
    <property type="entry name" value="De-COase2_C"/>
</dbReference>
<evidence type="ECO:0000256" key="7">
    <source>
        <dbReference type="PIRSR" id="PIRSR600183-50"/>
    </source>
</evidence>
<keyword evidence="4 5" id="KW-0456">Lyase</keyword>
<dbReference type="GO" id="GO:0008836">
    <property type="term" value="F:diaminopimelate decarboxylase activity"/>
    <property type="evidence" value="ECO:0007669"/>
    <property type="project" value="UniProtKB-UniRule"/>
</dbReference>
<dbReference type="PRINTS" id="PR01181">
    <property type="entry name" value="DAPDCRBXLASE"/>
</dbReference>
<comment type="pathway">
    <text evidence="5 8">Amino-acid biosynthesis; L-lysine biosynthesis via DAP pathway; L-lysine from DL-2,6-diaminopimelate: step 1/1.</text>
</comment>
<evidence type="ECO:0000256" key="3">
    <source>
        <dbReference type="ARBA" id="ARBA00022898"/>
    </source>
</evidence>
<dbReference type="Pfam" id="PF02784">
    <property type="entry name" value="Orn_Arg_deC_N"/>
    <property type="match status" value="1"/>
</dbReference>
<dbReference type="NCBIfam" id="TIGR01048">
    <property type="entry name" value="lysA"/>
    <property type="match status" value="1"/>
</dbReference>
<sequence>MSTPPFFEYRDGTLYCEGVAARDLAARFGTPLYVYSRAAFLAALEELQSVFAEFDPVICYSVKANSNLSVLKMLAAHGSGFDVVSSGELRRVEEAGGDPGRTVFAGVGKTDEEIAHALKSGVLMFNVESEAELDAIDRVSREHGLQAPVAPRVNPDVDPQTHRYISTGHKESKFGMDITRALRLTERARDMAGIKVVGLHMHIGSQITKTQPYADAAAKAADLVATMRGQGHAIQWLNLGGGFGIDYRGGEAQPITAYAAVMAPAIRASGCRLALEPGRRVAGNAGVLLSRVIFTKVSGDKRFLIQDAAMNDLLRPSLYQAFHKIWPVEASMQPPDIPAGHDGSQPGASDAWDVVGPVCESGDFLAKDRPLPPLERGDLLAVFSAGAYGMVMASNYNTRPRPAEVLVEGNHARLIRRRETYDDLVAAERDCEGDRQEGLGQGIATGGSSASANGSTGHVLASEPSRVPIAPN</sequence>
<dbReference type="GO" id="GO:0030170">
    <property type="term" value="F:pyridoxal phosphate binding"/>
    <property type="evidence" value="ECO:0007669"/>
    <property type="project" value="UniProtKB-UniRule"/>
</dbReference>
<reference evidence="12 13" key="1">
    <citation type="journal article" date="2011" name="Stand. Genomic Sci.">
        <title>Complete genome sequence of Isosphaera pallida type strain (IS1B).</title>
        <authorList>
            <consortium name="US DOE Joint Genome Institute (JGI-PGF)"/>
            <person name="Goker M."/>
            <person name="Cleland D."/>
            <person name="Saunders E."/>
            <person name="Lapidus A."/>
            <person name="Nolan M."/>
            <person name="Lucas S."/>
            <person name="Hammon N."/>
            <person name="Deshpande S."/>
            <person name="Cheng J.F."/>
            <person name="Tapia R."/>
            <person name="Han C."/>
            <person name="Goodwin L."/>
            <person name="Pitluck S."/>
            <person name="Liolios K."/>
            <person name="Pagani I."/>
            <person name="Ivanova N."/>
            <person name="Mavromatis K."/>
            <person name="Pati A."/>
            <person name="Chen A."/>
            <person name="Palaniappan K."/>
            <person name="Land M."/>
            <person name="Hauser L."/>
            <person name="Chang Y.J."/>
            <person name="Jeffries C.D."/>
            <person name="Detter J.C."/>
            <person name="Beck B."/>
            <person name="Woyke T."/>
            <person name="Bristow J."/>
            <person name="Eisen J.A."/>
            <person name="Markowitz V."/>
            <person name="Hugenholtz P."/>
            <person name="Kyrpides N.C."/>
            <person name="Klenk H.P."/>
        </authorList>
    </citation>
    <scope>NUCLEOTIDE SEQUENCE [LARGE SCALE GENOMIC DNA]</scope>
    <source>
        <strain evidence="13">ATCC 43644 / DSM 9630 / IS1B</strain>
    </source>
</reference>
<feature type="binding site" evidence="5">
    <location>
        <position position="315"/>
    </location>
    <ligand>
        <name>substrate</name>
    </ligand>
</feature>
<dbReference type="InParanoid" id="E8R4Y3"/>
<evidence type="ECO:0000256" key="9">
    <source>
        <dbReference type="SAM" id="MobiDB-lite"/>
    </source>
</evidence>
<evidence type="ECO:0000313" key="13">
    <source>
        <dbReference type="Proteomes" id="UP000008631"/>
    </source>
</evidence>
<comment type="similarity">
    <text evidence="5">Belongs to the Orn/Lys/Arg decarboxylase class-II family. LysA subfamily.</text>
</comment>